<evidence type="ECO:0000256" key="8">
    <source>
        <dbReference type="ARBA" id="ARBA00038436"/>
    </source>
</evidence>
<evidence type="ECO:0000256" key="9">
    <source>
        <dbReference type="SAM" id="Phobius"/>
    </source>
</evidence>
<comment type="subcellular location">
    <subcellularLocation>
        <location evidence="1">Cell inner membrane</location>
        <topology evidence="1">Multi-pass membrane protein</topology>
    </subcellularLocation>
</comment>
<feature type="transmembrane region" description="Helical" evidence="9">
    <location>
        <begin position="12"/>
        <end position="31"/>
    </location>
</feature>
<sequence length="164" mass="19128">MKTIIQSVEKVQIGLGIFFLLVFFLATLLQILTRFMGWSVIWTEELANYSFIWAIFMGAAVMVNRKEHFTFDFLQMKLPRKMKLYLDIFIDVLLLAFNIVLLVYGVVILSHFWHYTWETLPFLKKGYVWLSLPIMSATMLLYSVGHIGRAFGYLRNLNGKGLDS</sequence>
<evidence type="ECO:0000256" key="3">
    <source>
        <dbReference type="ARBA" id="ARBA00022475"/>
    </source>
</evidence>
<evidence type="ECO:0000256" key="6">
    <source>
        <dbReference type="ARBA" id="ARBA00022989"/>
    </source>
</evidence>
<dbReference type="PANTHER" id="PTHR35011">
    <property type="entry name" value="2,3-DIKETO-L-GULONATE TRAP TRANSPORTER SMALL PERMEASE PROTEIN YIAM"/>
    <property type="match status" value="1"/>
</dbReference>
<evidence type="ECO:0000259" key="10">
    <source>
        <dbReference type="Pfam" id="PF04290"/>
    </source>
</evidence>
<feature type="transmembrane region" description="Helical" evidence="9">
    <location>
        <begin position="46"/>
        <end position="63"/>
    </location>
</feature>
<evidence type="ECO:0000256" key="7">
    <source>
        <dbReference type="ARBA" id="ARBA00023136"/>
    </source>
</evidence>
<dbReference type="EMBL" id="JABEVU030000001">
    <property type="protein sequence ID" value="MDB0580405.1"/>
    <property type="molecule type" value="Genomic_DNA"/>
</dbReference>
<evidence type="ECO:0000256" key="2">
    <source>
        <dbReference type="ARBA" id="ARBA00022448"/>
    </source>
</evidence>
<keyword evidence="4" id="KW-0997">Cell inner membrane</keyword>
<name>A0A0C2E637_9STAP</name>
<proteinExistence type="inferred from homology"/>
<dbReference type="InterPro" id="IPR007387">
    <property type="entry name" value="TRAP_DctQ"/>
</dbReference>
<dbReference type="EMBL" id="JXII01000005">
    <property type="protein sequence ID" value="KIH70767.1"/>
    <property type="molecule type" value="Genomic_DNA"/>
</dbReference>
<dbReference type="STRING" id="45670.SN16_06315"/>
<evidence type="ECO:0000313" key="12">
    <source>
        <dbReference type="EMBL" id="MDB0580405.1"/>
    </source>
</evidence>
<evidence type="ECO:0000313" key="16">
    <source>
        <dbReference type="Proteomes" id="UP000527860"/>
    </source>
</evidence>
<dbReference type="RefSeq" id="WP_040105778.1">
    <property type="nucleotide sequence ID" value="NZ_BMCA01000003.1"/>
</dbReference>
<keyword evidence="16" id="KW-1185">Reference proteome</keyword>
<dbReference type="Pfam" id="PF04290">
    <property type="entry name" value="DctQ"/>
    <property type="match status" value="1"/>
</dbReference>
<dbReference type="GeneID" id="77845167"/>
<gene>
    <name evidence="13" type="ORF">CFN03_10305</name>
    <name evidence="12" type="ORF">F7P68_0007660</name>
    <name evidence="11" type="ORF">SN16_06315</name>
</gene>
<accession>A0A0C2E637</accession>
<evidence type="ECO:0000313" key="11">
    <source>
        <dbReference type="EMBL" id="KIH70767.1"/>
    </source>
</evidence>
<dbReference type="Proteomes" id="UP000031546">
    <property type="component" value="Unassembled WGS sequence"/>
</dbReference>
<evidence type="ECO:0000256" key="4">
    <source>
        <dbReference type="ARBA" id="ARBA00022519"/>
    </source>
</evidence>
<reference evidence="11 14" key="1">
    <citation type="submission" date="2015-01" db="EMBL/GenBank/DDBJ databases">
        <title>Genome sequences of high lactate-tolerant strain Salinicoccus roseus W12 with industrial interest.</title>
        <authorList>
            <person name="Wang H."/>
            <person name="Yu B."/>
        </authorList>
    </citation>
    <scope>NUCLEOTIDE SEQUENCE [LARGE SCALE GENOMIC DNA]</scope>
    <source>
        <strain evidence="11 14">W12</strain>
    </source>
</reference>
<keyword evidence="3" id="KW-1003">Cell membrane</keyword>
<reference evidence="12" key="4">
    <citation type="submission" date="2022-12" db="EMBL/GenBank/DDBJ databases">
        <title>Genome analysis and biological profiling of marine Salinicoccus roseus MOSEL-ME25.</title>
        <authorList>
            <person name="Mirza F.T."/>
            <person name="Xie Y."/>
            <person name="Shinwari Z.K."/>
        </authorList>
    </citation>
    <scope>NUCLEOTIDE SEQUENCE</scope>
    <source>
        <strain evidence="12">MOSEL-ME25</strain>
    </source>
</reference>
<feature type="transmembrane region" description="Helical" evidence="9">
    <location>
        <begin position="127"/>
        <end position="145"/>
    </location>
</feature>
<reference evidence="12" key="3">
    <citation type="submission" date="2020-04" db="EMBL/GenBank/DDBJ databases">
        <authorList>
            <person name="Tanveer F."/>
            <person name="Xie Y."/>
            <person name="Shinwari Z.K."/>
        </authorList>
    </citation>
    <scope>NUCLEOTIDE SEQUENCE</scope>
    <source>
        <strain evidence="12">MOSEL-ME25</strain>
    </source>
</reference>
<dbReference type="Proteomes" id="UP000527860">
    <property type="component" value="Unassembled WGS sequence"/>
</dbReference>
<comment type="caution">
    <text evidence="11">The sequence shown here is derived from an EMBL/GenBank/DDBJ whole genome shotgun (WGS) entry which is preliminary data.</text>
</comment>
<dbReference type="EMBL" id="NPEZ01000004">
    <property type="protein sequence ID" value="OZT76837.1"/>
    <property type="molecule type" value="Genomic_DNA"/>
</dbReference>
<dbReference type="InterPro" id="IPR055348">
    <property type="entry name" value="DctQ"/>
</dbReference>
<dbReference type="GO" id="GO:0015740">
    <property type="term" value="P:C4-dicarboxylate transport"/>
    <property type="evidence" value="ECO:0007669"/>
    <property type="project" value="TreeGrafter"/>
</dbReference>
<keyword evidence="2" id="KW-0813">Transport</keyword>
<evidence type="ECO:0000313" key="15">
    <source>
        <dbReference type="Proteomes" id="UP000216682"/>
    </source>
</evidence>
<dbReference type="GO" id="GO:0022857">
    <property type="term" value="F:transmembrane transporter activity"/>
    <property type="evidence" value="ECO:0007669"/>
    <property type="project" value="TreeGrafter"/>
</dbReference>
<dbReference type="Proteomes" id="UP000216682">
    <property type="component" value="Unassembled WGS sequence"/>
</dbReference>
<evidence type="ECO:0000313" key="13">
    <source>
        <dbReference type="EMBL" id="OZT76837.1"/>
    </source>
</evidence>
<evidence type="ECO:0000256" key="1">
    <source>
        <dbReference type="ARBA" id="ARBA00004429"/>
    </source>
</evidence>
<evidence type="ECO:0000256" key="5">
    <source>
        <dbReference type="ARBA" id="ARBA00022692"/>
    </source>
</evidence>
<dbReference type="OrthoDB" id="9815614at2"/>
<keyword evidence="6 9" id="KW-1133">Transmembrane helix</keyword>
<dbReference type="GO" id="GO:0005886">
    <property type="term" value="C:plasma membrane"/>
    <property type="evidence" value="ECO:0007669"/>
    <property type="project" value="UniProtKB-SubCell"/>
</dbReference>
<keyword evidence="7 9" id="KW-0472">Membrane</keyword>
<feature type="transmembrane region" description="Helical" evidence="9">
    <location>
        <begin position="84"/>
        <end position="107"/>
    </location>
</feature>
<reference evidence="13 15" key="2">
    <citation type="submission" date="2017-07" db="EMBL/GenBank/DDBJ databases">
        <title>Shotgun whole genome sequences of three halophilic bacterial isolates.</title>
        <authorList>
            <person name="Pozzo T."/>
            <person name="Higdon S.M."/>
            <person name="Quillaguaman J."/>
        </authorList>
    </citation>
    <scope>NUCLEOTIDE SEQUENCE [LARGE SCALE GENOMIC DNA]</scope>
    <source>
        <strain evidence="13 15">BU-1</strain>
    </source>
</reference>
<feature type="domain" description="Tripartite ATP-independent periplasmic transporters DctQ component" evidence="10">
    <location>
        <begin position="24"/>
        <end position="150"/>
    </location>
</feature>
<evidence type="ECO:0000313" key="14">
    <source>
        <dbReference type="Proteomes" id="UP000031546"/>
    </source>
</evidence>
<dbReference type="AlphaFoldDB" id="A0A0C2E637"/>
<comment type="similarity">
    <text evidence="8">Belongs to the TRAP transporter small permease family.</text>
</comment>
<keyword evidence="5 9" id="KW-0812">Transmembrane</keyword>
<protein>
    <submittedName>
        <fullName evidence="11">C4-dicarboxylate ABC transporter permease</fullName>
    </submittedName>
    <submittedName>
        <fullName evidence="12">TRAP transporter small permease</fullName>
    </submittedName>
</protein>
<organism evidence="11 14">
    <name type="scientific">Salinicoccus roseus</name>
    <dbReference type="NCBI Taxonomy" id="45670"/>
    <lineage>
        <taxon>Bacteria</taxon>
        <taxon>Bacillati</taxon>
        <taxon>Bacillota</taxon>
        <taxon>Bacilli</taxon>
        <taxon>Bacillales</taxon>
        <taxon>Staphylococcaceae</taxon>
        <taxon>Salinicoccus</taxon>
    </lineage>
</organism>
<dbReference type="PANTHER" id="PTHR35011:SF11">
    <property type="entry name" value="TRAP TRANSPORTER SMALL PERMEASE PROTEIN"/>
    <property type="match status" value="1"/>
</dbReference>